<dbReference type="InterPro" id="IPR032710">
    <property type="entry name" value="NTF2-like_dom_sf"/>
</dbReference>
<protein>
    <recommendedName>
        <fullName evidence="2">DUF4440 domain-containing protein</fullName>
    </recommendedName>
</protein>
<dbReference type="InterPro" id="IPR027843">
    <property type="entry name" value="DUF4440"/>
</dbReference>
<name>A0A918KWU5_9ACTN</name>
<reference evidence="3" key="1">
    <citation type="journal article" date="2014" name="Int. J. Syst. Evol. Microbiol.">
        <title>Complete genome sequence of Corynebacterium casei LMG S-19264T (=DSM 44701T), isolated from a smear-ripened cheese.</title>
        <authorList>
            <consortium name="US DOE Joint Genome Institute (JGI-PGF)"/>
            <person name="Walter F."/>
            <person name="Albersmeier A."/>
            <person name="Kalinowski J."/>
            <person name="Ruckert C."/>
        </authorList>
    </citation>
    <scope>NUCLEOTIDE SEQUENCE</scope>
    <source>
        <strain evidence="3">JCM 4956</strain>
    </source>
</reference>
<organism evidence="3 4">
    <name type="scientific">Streptomyces fructofermentans</name>
    <dbReference type="NCBI Taxonomy" id="152141"/>
    <lineage>
        <taxon>Bacteria</taxon>
        <taxon>Bacillati</taxon>
        <taxon>Actinomycetota</taxon>
        <taxon>Actinomycetes</taxon>
        <taxon>Kitasatosporales</taxon>
        <taxon>Streptomycetaceae</taxon>
        <taxon>Streptomyces</taxon>
    </lineage>
</organism>
<dbReference type="AlphaFoldDB" id="A0A918KWU5"/>
<dbReference type="SUPFAM" id="SSF54427">
    <property type="entry name" value="NTF2-like"/>
    <property type="match status" value="1"/>
</dbReference>
<accession>A0A918KWU5</accession>
<feature type="region of interest" description="Disordered" evidence="1">
    <location>
        <begin position="1"/>
        <end position="34"/>
    </location>
</feature>
<feature type="compositionally biased region" description="Gly residues" evidence="1">
    <location>
        <begin position="23"/>
        <end position="32"/>
    </location>
</feature>
<dbReference type="NCBIfam" id="TIGR02246">
    <property type="entry name" value="SgcJ/EcaC family oxidoreductase"/>
    <property type="match status" value="1"/>
</dbReference>
<sequence>MDITADSTGTGGAHNPPGKHGTHGTGGTGGTDGADRAADIEAVRQVVAAVQHAQRTEDSDEFVSLFREDAIWTTGHGRRLIGRDAISEFTHRVLPGAMKGALPTYEVTHVLFVRPDVAAVKVRQRYTAPGGGPVDGQPEGSPLYVIAREDGRWLLTACQNTEVLDV</sequence>
<dbReference type="Proteomes" id="UP000645555">
    <property type="component" value="Unassembled WGS sequence"/>
</dbReference>
<feature type="domain" description="DUF4440" evidence="2">
    <location>
        <begin position="43"/>
        <end position="155"/>
    </location>
</feature>
<dbReference type="Pfam" id="PF14534">
    <property type="entry name" value="DUF4440"/>
    <property type="match status" value="1"/>
</dbReference>
<evidence type="ECO:0000259" key="2">
    <source>
        <dbReference type="Pfam" id="PF14534"/>
    </source>
</evidence>
<comment type="caution">
    <text evidence="3">The sequence shown here is derived from an EMBL/GenBank/DDBJ whole genome shotgun (WGS) entry which is preliminary data.</text>
</comment>
<evidence type="ECO:0000256" key="1">
    <source>
        <dbReference type="SAM" id="MobiDB-lite"/>
    </source>
</evidence>
<evidence type="ECO:0000313" key="3">
    <source>
        <dbReference type="EMBL" id="GGX77409.1"/>
    </source>
</evidence>
<dbReference type="InterPro" id="IPR011944">
    <property type="entry name" value="Steroid_delta5-4_isomerase"/>
</dbReference>
<dbReference type="EMBL" id="BMWD01000020">
    <property type="protein sequence ID" value="GGX77409.1"/>
    <property type="molecule type" value="Genomic_DNA"/>
</dbReference>
<proteinExistence type="predicted"/>
<reference evidence="3" key="2">
    <citation type="submission" date="2020-09" db="EMBL/GenBank/DDBJ databases">
        <authorList>
            <person name="Sun Q."/>
            <person name="Ohkuma M."/>
        </authorList>
    </citation>
    <scope>NUCLEOTIDE SEQUENCE</scope>
    <source>
        <strain evidence="3">JCM 4956</strain>
    </source>
</reference>
<keyword evidence="4" id="KW-1185">Reference proteome</keyword>
<evidence type="ECO:0000313" key="4">
    <source>
        <dbReference type="Proteomes" id="UP000645555"/>
    </source>
</evidence>
<dbReference type="RefSeq" id="WP_190037956.1">
    <property type="nucleotide sequence ID" value="NZ_BMWD01000020.1"/>
</dbReference>
<gene>
    <name evidence="3" type="ORF">GCM10010515_51610</name>
</gene>
<dbReference type="Gene3D" id="3.10.450.50">
    <property type="match status" value="1"/>
</dbReference>